<evidence type="ECO:0000256" key="5">
    <source>
        <dbReference type="ARBA" id="ARBA00022490"/>
    </source>
</evidence>
<feature type="compositionally biased region" description="Low complexity" evidence="22">
    <location>
        <begin position="2177"/>
        <end position="2192"/>
    </location>
</feature>
<dbReference type="GO" id="GO:0000922">
    <property type="term" value="C:spindle pole"/>
    <property type="evidence" value="ECO:0007669"/>
    <property type="project" value="UniProtKB-SubCell"/>
</dbReference>
<evidence type="ECO:0000256" key="9">
    <source>
        <dbReference type="ARBA" id="ARBA00022776"/>
    </source>
</evidence>
<feature type="repeat" description="TPR" evidence="21">
    <location>
        <begin position="267"/>
        <end position="300"/>
    </location>
</feature>
<feature type="region of interest" description="Disordered" evidence="22">
    <location>
        <begin position="2402"/>
        <end position="2449"/>
    </location>
</feature>
<dbReference type="FunFam" id="3.30.530.20:FF:000004">
    <property type="entry name" value="Phosphatidylinositol transfer protein alpha isoform"/>
    <property type="match status" value="1"/>
</dbReference>
<organism evidence="26 27">
    <name type="scientific">Hemibagrus guttatus</name>
    <dbReference type="NCBI Taxonomy" id="175788"/>
    <lineage>
        <taxon>Eukaryota</taxon>
        <taxon>Metazoa</taxon>
        <taxon>Chordata</taxon>
        <taxon>Craniata</taxon>
        <taxon>Vertebrata</taxon>
        <taxon>Euteleostomi</taxon>
        <taxon>Actinopterygii</taxon>
        <taxon>Neopterygii</taxon>
        <taxon>Teleostei</taxon>
        <taxon>Ostariophysi</taxon>
        <taxon>Siluriformes</taxon>
        <taxon>Bagridae</taxon>
        <taxon>Hemibagrus</taxon>
    </lineage>
</organism>
<dbReference type="GO" id="GO:0030496">
    <property type="term" value="C:midbody"/>
    <property type="evidence" value="ECO:0007669"/>
    <property type="project" value="UniProtKB-SubCell"/>
</dbReference>
<feature type="repeat" description="TPR" evidence="21">
    <location>
        <begin position="652"/>
        <end position="685"/>
    </location>
</feature>
<evidence type="ECO:0000256" key="14">
    <source>
        <dbReference type="ARBA" id="ARBA00023306"/>
    </source>
</evidence>
<gene>
    <name evidence="26" type="ORF">QTP70_018581</name>
</gene>
<evidence type="ECO:0000256" key="2">
    <source>
        <dbReference type="ARBA" id="ARBA00004300"/>
    </source>
</evidence>
<feature type="non-terminal residue" evidence="26">
    <location>
        <position position="1"/>
    </location>
</feature>
<dbReference type="Pfam" id="PF02121">
    <property type="entry name" value="IP_trans"/>
    <property type="match status" value="1"/>
</dbReference>
<keyword evidence="8" id="KW-0677">Repeat</keyword>
<keyword evidence="9" id="KW-0498">Mitosis</keyword>
<feature type="region of interest" description="Disordered" evidence="22">
    <location>
        <begin position="1612"/>
        <end position="1632"/>
    </location>
</feature>
<dbReference type="Proteomes" id="UP001274896">
    <property type="component" value="Unassembled WGS sequence"/>
</dbReference>
<feature type="region of interest" description="Disordered" evidence="22">
    <location>
        <begin position="2056"/>
        <end position="2207"/>
    </location>
</feature>
<dbReference type="FunFam" id="1.25.40.10:FF:000286">
    <property type="entry name" value="Tetratricopeptide repeat domain 28"/>
    <property type="match status" value="1"/>
</dbReference>
<dbReference type="PANTHER" id="PTHR10098:SF108">
    <property type="entry name" value="TETRATRICOPEPTIDE REPEAT PROTEIN 28"/>
    <property type="match status" value="1"/>
</dbReference>
<dbReference type="PANTHER" id="PTHR10098">
    <property type="entry name" value="RAPSYN-RELATED"/>
    <property type="match status" value="1"/>
</dbReference>
<dbReference type="InterPro" id="IPR024983">
    <property type="entry name" value="CHAT_dom"/>
</dbReference>
<dbReference type="Pfam" id="PF12770">
    <property type="entry name" value="CHAT"/>
    <property type="match status" value="1"/>
</dbReference>
<dbReference type="GO" id="GO:0008289">
    <property type="term" value="F:lipid binding"/>
    <property type="evidence" value="ECO:0007669"/>
    <property type="project" value="UniProtKB-KW"/>
</dbReference>
<feature type="compositionally biased region" description="Low complexity" evidence="22">
    <location>
        <begin position="2266"/>
        <end position="2277"/>
    </location>
</feature>
<dbReference type="Gene3D" id="3.30.530.20">
    <property type="match status" value="1"/>
</dbReference>
<keyword evidence="4" id="KW-0813">Transport</keyword>
<dbReference type="GO" id="GO:0051301">
    <property type="term" value="P:cell division"/>
    <property type="evidence" value="ECO:0007669"/>
    <property type="project" value="UniProtKB-KW"/>
</dbReference>
<dbReference type="PRINTS" id="PR00391">
    <property type="entry name" value="PITRANSFER"/>
</dbReference>
<dbReference type="SUPFAM" id="SSF55961">
    <property type="entry name" value="Bet v1-like"/>
    <property type="match status" value="1"/>
</dbReference>
<evidence type="ECO:0000256" key="3">
    <source>
        <dbReference type="ARBA" id="ARBA00004647"/>
    </source>
</evidence>
<evidence type="ECO:0000259" key="23">
    <source>
        <dbReference type="Pfam" id="PF02121"/>
    </source>
</evidence>
<evidence type="ECO:0000256" key="15">
    <source>
        <dbReference type="ARBA" id="ARBA00023723"/>
    </source>
</evidence>
<feature type="domain" description="TTC28 C-terminal" evidence="25">
    <location>
        <begin position="1876"/>
        <end position="1991"/>
    </location>
</feature>
<feature type="repeat" description="TPR" evidence="21">
    <location>
        <begin position="1015"/>
        <end position="1048"/>
    </location>
</feature>
<dbReference type="Pfam" id="PF13176">
    <property type="entry name" value="TPR_7"/>
    <property type="match status" value="2"/>
</dbReference>
<feature type="repeat" description="TPR" evidence="21">
    <location>
        <begin position="612"/>
        <end position="645"/>
    </location>
</feature>
<evidence type="ECO:0000259" key="24">
    <source>
        <dbReference type="Pfam" id="PF12770"/>
    </source>
</evidence>
<evidence type="ECO:0000259" key="25">
    <source>
        <dbReference type="Pfam" id="PF26117"/>
    </source>
</evidence>
<comment type="caution">
    <text evidence="26">The sequence shown here is derived from an EMBL/GenBank/DDBJ whole genome shotgun (WGS) entry which is preliminary data.</text>
</comment>
<dbReference type="InterPro" id="IPR023393">
    <property type="entry name" value="START-like_dom_sf"/>
</dbReference>
<protein>
    <recommendedName>
        <fullName evidence="20">Tetratricopeptide repeat protein 28</fullName>
    </recommendedName>
</protein>
<accession>A0AAE0QJ20</accession>
<feature type="compositionally biased region" description="Low complexity" evidence="22">
    <location>
        <begin position="2310"/>
        <end position="2348"/>
    </location>
</feature>
<feature type="repeat" description="TPR" evidence="21">
    <location>
        <begin position="1095"/>
        <end position="1128"/>
    </location>
</feature>
<dbReference type="Gene3D" id="3.30.420.10">
    <property type="entry name" value="Ribonuclease H-like superfamily/Ribonuclease H"/>
    <property type="match status" value="1"/>
</dbReference>
<evidence type="ECO:0000313" key="27">
    <source>
        <dbReference type="Proteomes" id="UP001274896"/>
    </source>
</evidence>
<dbReference type="InterPro" id="IPR011990">
    <property type="entry name" value="TPR-like_helical_dom_sf"/>
</dbReference>
<evidence type="ECO:0000256" key="16">
    <source>
        <dbReference type="ARBA" id="ARBA00024146"/>
    </source>
</evidence>
<dbReference type="Pfam" id="PF13424">
    <property type="entry name" value="TPR_12"/>
    <property type="match status" value="9"/>
</dbReference>
<feature type="compositionally biased region" description="Polar residues" evidence="22">
    <location>
        <begin position="2141"/>
        <end position="2169"/>
    </location>
</feature>
<evidence type="ECO:0000256" key="20">
    <source>
        <dbReference type="ARBA" id="ARBA00073957"/>
    </source>
</evidence>
<keyword evidence="11" id="KW-0007">Acetylation</keyword>
<keyword evidence="6" id="KW-0597">Phosphoprotein</keyword>
<feature type="domain" description="Phosphatidylinositol transfer protein N-terminal" evidence="23">
    <location>
        <begin position="2474"/>
        <end position="2723"/>
    </location>
</feature>
<feature type="repeat" description="TPR" evidence="21">
    <location>
        <begin position="975"/>
        <end position="1008"/>
    </location>
</feature>
<dbReference type="FunFam" id="1.25.40.10:FF:000040">
    <property type="entry name" value="Tetratricopeptide repeat domain 28"/>
    <property type="match status" value="1"/>
</dbReference>
<dbReference type="FunFam" id="1.25.40.10:FF:000096">
    <property type="entry name" value="Tetratricopeptide repeat domain 28"/>
    <property type="match status" value="1"/>
</dbReference>
<feature type="repeat" description="TPR" evidence="21">
    <location>
        <begin position="772"/>
        <end position="805"/>
    </location>
</feature>
<evidence type="ECO:0000256" key="7">
    <source>
        <dbReference type="ARBA" id="ARBA00022618"/>
    </source>
</evidence>
<evidence type="ECO:0000256" key="12">
    <source>
        <dbReference type="ARBA" id="ARBA00023121"/>
    </source>
</evidence>
<comment type="function">
    <text evidence="18">During mitosis, may be involved in the condensation of spindle midzone microtubules, leading to the formation of midbody.</text>
</comment>
<name>A0AAE0QJ20_9TELE</name>
<keyword evidence="27" id="KW-1185">Reference proteome</keyword>
<dbReference type="GO" id="GO:0005548">
    <property type="term" value="F:phospholipid transporter activity"/>
    <property type="evidence" value="ECO:0007669"/>
    <property type="project" value="InterPro"/>
</dbReference>
<evidence type="ECO:0000256" key="4">
    <source>
        <dbReference type="ARBA" id="ARBA00022448"/>
    </source>
</evidence>
<evidence type="ECO:0000256" key="13">
    <source>
        <dbReference type="ARBA" id="ARBA00023212"/>
    </source>
</evidence>
<keyword evidence="14" id="KW-0131">Cell cycle</keyword>
<evidence type="ECO:0000256" key="6">
    <source>
        <dbReference type="ARBA" id="ARBA00022553"/>
    </source>
</evidence>
<reference evidence="26" key="1">
    <citation type="submission" date="2023-06" db="EMBL/GenBank/DDBJ databases">
        <title>Male Hemibagrus guttatus genome.</title>
        <authorList>
            <person name="Bian C."/>
        </authorList>
    </citation>
    <scope>NUCLEOTIDE SEQUENCE</scope>
    <source>
        <strain evidence="26">Male_cb2023</strain>
        <tissue evidence="26">Muscle</tissue>
    </source>
</reference>
<comment type="subunit">
    <text evidence="19">Interacts with AURKB.</text>
</comment>
<evidence type="ECO:0000256" key="21">
    <source>
        <dbReference type="PROSITE-ProRule" id="PRU00339"/>
    </source>
</evidence>
<feature type="compositionally biased region" description="Polar residues" evidence="22">
    <location>
        <begin position="2278"/>
        <end position="2302"/>
    </location>
</feature>
<dbReference type="GO" id="GO:0003676">
    <property type="term" value="F:nucleic acid binding"/>
    <property type="evidence" value="ECO:0007669"/>
    <property type="project" value="InterPro"/>
</dbReference>
<dbReference type="PROSITE" id="PS50005">
    <property type="entry name" value="TPR"/>
    <property type="match status" value="9"/>
</dbReference>
<evidence type="ECO:0000256" key="8">
    <source>
        <dbReference type="ARBA" id="ARBA00022737"/>
    </source>
</evidence>
<dbReference type="InterPro" id="IPR055261">
    <property type="entry name" value="PI_transfer_N"/>
</dbReference>
<evidence type="ECO:0000256" key="19">
    <source>
        <dbReference type="ARBA" id="ARBA00063562"/>
    </source>
</evidence>
<dbReference type="InterPro" id="IPR036397">
    <property type="entry name" value="RNaseH_sf"/>
</dbReference>
<dbReference type="FunFam" id="1.25.40.10:FF:000056">
    <property type="entry name" value="Tetratricopeptide repeat domain 28"/>
    <property type="match status" value="1"/>
</dbReference>
<evidence type="ECO:0000256" key="1">
    <source>
        <dbReference type="ARBA" id="ARBA00004214"/>
    </source>
</evidence>
<sequence>AYFRQGVALQYLGRHADALAAFASGLAQDPKSLQLLVGMVEAAMKSPLRESLEPTYQQLQKMKLDKSPFVVVSVIGQELLSAGHHSASVVVLEAALKIGTCSLKLRGSVFSALSSAYWSLGNTEKSTAYMQQDLEVAKTLGDQAGECRAHGNLGSAFFSKSNYREALTNHRNQLVLAMKLKDREAASSALSSLGHVYTAIGDYPNALASHKQCALLAKQRKDQLAEARELGNMGAVYIAMGDFTSAVQCHEQHLDIAKVQGDKREEARAYSNLGSAYHYRRDFDKAASYHARVLELAQELQERAIEMRAYAGLGHAARCMQDLERAKQYHEQQLSIAEGLKDRAAEGRASSNLAGTGRLVRIEGKMDTAKYIQTLEENLRPSARQLKMGGSFTFQHDNDPKNTAKTTTKWLKDKKVNVLERPSQCPDLNSIENLWMDLKRAVHCCSPQNLTELEQFCKEEWTNIPQARNQAEKENTSTQLQGSQFDPEHPEVIVCVQLRIIHQMKGDYETALKLHKAHLSIAQELNDYAAQGRSYGNMGNAYNALGVFDQAVRYHRQELQISMEVNDRASQASTHGNLAVAYQALGAHDRALQHYQNHLNIARELRDIQSEARALGNLGNFHCSRGEFPQAVPYYEQYLRLAPDLQDMESEGKICHNLGYAHYCLGNFQEAVKYYEQDLALAKDLHDKLSQAKAYCNLGLAFKALGDYNKAEECQKYLLSLAQSLNNSQARFRALGNLGDIFICKKDVPGAVKFYEQQLALAHQVKERKMEANAYAALGAAYRLLQKYDKALGYHTQELEVYQELGDIQGECQAHGHLAAVYMALGKYSMAFKCYEEQLELGQRLKDPSVEAQVYGNMGITKMNMGVMEEAIGYFEQQLAMLQQLSGNEAVLDRGRAYGNLGDCYDSLGDYEEAVKYYEQYLSVAQSLNHMQDQEKAYRGLGNGHRAMGNLQQSLVCFEKRLVVAHELGECNNKAQAYGELGSLHSQLGNYEQAISCLERQLAIAHDTSDPSLEGQASCGLGAVYQLMGEYDTALQFHQRDLQLAEETGSASCQGRAYGNLGLTYESLCNFERAVVYQEQHLSIAAQTNDLAAKTQAYSSLGRTHHALQNYSQAVMYLQEGLRLAEQLGRREDEAKIRHRLGLSLWASGNLEEAQHQLYRASALFETIRHEAQHSTDYKLSLFDLQTSSYQALQRVLVSLGHHDEALAVAERGRTRAFADLLVERQTGQQDSDPYTPVTVEHILDMVNSQRALVLYYSVAAGYLYSWLLAPGSGILKFHEVYLGEGASESGPSDFQEAGGGSMQGCGASSLEQHIANAREALGVDAYYSRGCSSSETESEAGDLLDQQFEELNNKLNSVTDPTGFLRMVSRNNLFNSYEPCTSNMYRENQKAWSLGEKGAIVSCQSMTSLFSNTVSPVKEGSSSLSRRSSTLSKPPLRALYDLLIAPMEGGLMHSSGPVGRHRQLVLVLEGELYLIPFALLKGSSSNEYLYERFSLIAMPSIGSLGANAKVHPRRAGPALCPGGSSAAVVGNPRLPTSVMERWLWGPMPSAEEEAHMVAELLGCQPLTGSGATKQRVMSALSQAECAHFATHVSWKLAALVLAPNQDIGTGHGANTSGGASGGTEGSVKSSYSIKDDASDAESVCDSPPLQEFLLTAADILDLRLPVKLVVLGSYQESDSKVTADGVVGLTRAFLAAGAQCVLVSLWPVPVAASKMFVHAFYTALLNGTKASAALADAMKTLQGSKQFSHPSNWAGFMLIGSDVKLNSPSSLISQALAEILQYPDKARDALRVLLHLVEKSLQRIQSGQRNSMYTSQQSVENKVGGVPGWQALLSAVGFRLDSGGAGLPAAVFFPMADPGDRLQQCSATLQSLLGLPPPALQALCKLITASETGEQLISRAVKNVVGMLHQVLVQLQSGEKEQDFSLAPIQVSISVQLWRLPGCHEFLAALGFDLCEVGQEEVVLKTGKQANRRTMHFALQSLLALFDSTELPKRLSLDSSSSLESLASAQSVCQQLPVGYANPPFSPPCPDSLASDAISVYSLSSIASSMSFLPRPDGSSDVTGQRQRHASLFTPQRHSAVPRSRSSPHGAARGHDDDEYQGFSIISSEPLGTHCDTLPRPAGHQRGTGRGGAGRGYVASVSSRGSVSTPTSPVKTASLIPSANSPFQKTGKAGNSDTGESDQSSTETDSTVKSQEEHPPAPAAPLDPQELAQKILEETQSHMRAVETLQRGSISGPGDAPTPTGGSAFRCSETSAFSRPSSRASIKSQKLQKISSGYNSPAMSETSLKDSSQPSPTSDSLHAQFKLKYPSSPYSGHISPSSGHQSPAGSAPSPALSYSSTGSTRSSPGDLDRLKLAAIDEKVQAIHNLKTFWASAAQQQQSGPMRAFHGHSLPSHEFQDMGLQSMEPSSKNPPNGHRKMEPKRVAPSPTASTGNDEDQPIRSCGRRGKKSVALKGDVYFLEHAQTRGEKMVIIKEYRVVLPCSVEEYQVGQLFSVAEASKNETGGGEGIEVLKNEPYEKEGEKGQYTHKIYHLKSKVPGFVKMIAPEGALVFHEKAWNAYPYCRTVVTNEYMKDDFMIKIETWHKPDMGFTENVHALDPETWKTVEVVHIDIADKSQVEPGDYKPDEDPALFHSEKTERGPLGPNWKAELSAKTDAPRMCAYKLVTVKFKWWGLQNKIEHFIHKQEKRIFTNFHRQLFCWIDRWVELTMEDIRRMEAETQKELEELRKTGQVRGTSAAHEQ</sequence>
<dbReference type="InterPro" id="IPR001666">
    <property type="entry name" value="PI_transfer"/>
</dbReference>
<dbReference type="GO" id="GO:0005813">
    <property type="term" value="C:centrosome"/>
    <property type="evidence" value="ECO:0007669"/>
    <property type="project" value="UniProtKB-SubCell"/>
</dbReference>
<dbReference type="InterPro" id="IPR019734">
    <property type="entry name" value="TPR_rpt"/>
</dbReference>
<evidence type="ECO:0000256" key="17">
    <source>
        <dbReference type="ARBA" id="ARBA00038104"/>
    </source>
</evidence>
<feature type="repeat" description="TPR" evidence="21">
    <location>
        <begin position="895"/>
        <end position="928"/>
    </location>
</feature>
<feature type="compositionally biased region" description="Gly residues" evidence="22">
    <location>
        <begin position="2127"/>
        <end position="2136"/>
    </location>
</feature>
<dbReference type="InterPro" id="IPR058900">
    <property type="entry name" value="TTC28_C"/>
</dbReference>
<feature type="compositionally biased region" description="Polar residues" evidence="22">
    <location>
        <begin position="2253"/>
        <end position="2265"/>
    </location>
</feature>
<feature type="region of interest" description="Disordered" evidence="22">
    <location>
        <begin position="2230"/>
        <end position="2350"/>
    </location>
</feature>
<dbReference type="EMBL" id="JAUCMX010000015">
    <property type="protein sequence ID" value="KAK3521848.1"/>
    <property type="molecule type" value="Genomic_DNA"/>
</dbReference>
<proteinExistence type="inferred from homology"/>
<dbReference type="FunFam" id="1.25.40.10:FF:000260">
    <property type="entry name" value="tetratricopeptide repeat protein 28 isoform X1"/>
    <property type="match status" value="1"/>
</dbReference>
<keyword evidence="5" id="KW-0963">Cytoplasm</keyword>
<dbReference type="CDD" id="cd08888">
    <property type="entry name" value="SRPBCC_PITPNA-B_like"/>
    <property type="match status" value="1"/>
</dbReference>
<feature type="domain" description="CHAT" evidence="24">
    <location>
        <begin position="1435"/>
        <end position="1762"/>
    </location>
</feature>
<evidence type="ECO:0000256" key="22">
    <source>
        <dbReference type="SAM" id="MobiDB-lite"/>
    </source>
</evidence>
<dbReference type="Pfam" id="PF26117">
    <property type="entry name" value="TTC28_C"/>
    <property type="match status" value="1"/>
</dbReference>
<comment type="catalytic activity">
    <reaction evidence="16">
        <text>a 1,2-diacyl-sn-glycero-3-phospho-(1D-myo-inositol)(in) = a 1,2-diacyl-sn-glycero-3-phospho-(1D-myo-inositol)(out)</text>
        <dbReference type="Rhea" id="RHEA:38691"/>
        <dbReference type="ChEBI" id="CHEBI:57880"/>
    </reaction>
    <physiologicalReaction direction="left-to-right" evidence="16">
        <dbReference type="Rhea" id="RHEA:38692"/>
    </physiologicalReaction>
</comment>
<comment type="similarity">
    <text evidence="17">Belongs to the PtdIns transfer protein family. PI transfer class I subfamily.</text>
</comment>
<dbReference type="SMART" id="SM00028">
    <property type="entry name" value="TPR"/>
    <property type="match status" value="24"/>
</dbReference>
<dbReference type="Gene3D" id="1.25.40.10">
    <property type="entry name" value="Tetratricopeptide repeat domain"/>
    <property type="match status" value="5"/>
</dbReference>
<keyword evidence="12" id="KW-0446">Lipid-binding</keyword>
<evidence type="ECO:0000256" key="18">
    <source>
        <dbReference type="ARBA" id="ARBA00057010"/>
    </source>
</evidence>
<keyword evidence="7" id="KW-0132">Cell division</keyword>
<keyword evidence="10 21" id="KW-0802">TPR repeat</keyword>
<keyword evidence="13" id="KW-0206">Cytoskeleton</keyword>
<dbReference type="SUPFAM" id="SSF48452">
    <property type="entry name" value="TPR-like"/>
    <property type="match status" value="6"/>
</dbReference>
<evidence type="ECO:0000256" key="10">
    <source>
        <dbReference type="ARBA" id="ARBA00022803"/>
    </source>
</evidence>
<dbReference type="PROSITE" id="PS50293">
    <property type="entry name" value="TPR_REGION"/>
    <property type="match status" value="1"/>
</dbReference>
<comment type="subcellular location">
    <subcellularLocation>
        <location evidence="2">Cytoplasm</location>
        <location evidence="2">Cytoskeleton</location>
        <location evidence="2">Microtubule organizing center</location>
        <location evidence="2">Centrosome</location>
    </subcellularLocation>
    <subcellularLocation>
        <location evidence="3">Cytoplasm</location>
        <location evidence="3">Cytoskeleton</location>
        <location evidence="3">Spindle pole</location>
    </subcellularLocation>
    <subcellularLocation>
        <location evidence="1">Midbody</location>
    </subcellularLocation>
</comment>
<evidence type="ECO:0000313" key="26">
    <source>
        <dbReference type="EMBL" id="KAK3521848.1"/>
    </source>
</evidence>
<feature type="repeat" description="TPR" evidence="21">
    <location>
        <begin position="692"/>
        <end position="725"/>
    </location>
</feature>
<comment type="catalytic activity">
    <reaction evidence="15">
        <text>a 1,2-diacyl-sn-glycero-3-phosphocholine(in) = a 1,2-diacyl-sn-glycero-3-phosphocholine(out)</text>
        <dbReference type="Rhea" id="RHEA:38571"/>
        <dbReference type="ChEBI" id="CHEBI:57643"/>
    </reaction>
    <physiologicalReaction direction="left-to-right" evidence="15">
        <dbReference type="Rhea" id="RHEA:38572"/>
    </physiologicalReaction>
</comment>
<evidence type="ECO:0000256" key="11">
    <source>
        <dbReference type="ARBA" id="ARBA00022990"/>
    </source>
</evidence>